<sequence length="150" mass="16110">MNEVSKGRLYSRLRNAQVNPVDFSIPRSIAGGASAATPRTLLGKNVNLRCVRRSVTLNTASCAGVSNSRKEAHEKFSSIFGGPSNRTWRGGGSPEERPHCCCVPVAVAPQVVEGRISYHTEVVPLRASDCTANTRIDAHLTHSSGKLGRK</sequence>
<dbReference type="EMBL" id="JARAKH010000047">
    <property type="protein sequence ID" value="KAK8377803.1"/>
    <property type="molecule type" value="Genomic_DNA"/>
</dbReference>
<organism evidence="1 2">
    <name type="scientific">Scylla paramamosain</name>
    <name type="common">Mud crab</name>
    <dbReference type="NCBI Taxonomy" id="85552"/>
    <lineage>
        <taxon>Eukaryota</taxon>
        <taxon>Metazoa</taxon>
        <taxon>Ecdysozoa</taxon>
        <taxon>Arthropoda</taxon>
        <taxon>Crustacea</taxon>
        <taxon>Multicrustacea</taxon>
        <taxon>Malacostraca</taxon>
        <taxon>Eumalacostraca</taxon>
        <taxon>Eucarida</taxon>
        <taxon>Decapoda</taxon>
        <taxon>Pleocyemata</taxon>
        <taxon>Brachyura</taxon>
        <taxon>Eubrachyura</taxon>
        <taxon>Portunoidea</taxon>
        <taxon>Portunidae</taxon>
        <taxon>Portuninae</taxon>
        <taxon>Scylla</taxon>
    </lineage>
</organism>
<gene>
    <name evidence="1" type="ORF">O3P69_014030</name>
</gene>
<keyword evidence="2" id="KW-1185">Reference proteome</keyword>
<protein>
    <submittedName>
        <fullName evidence="1">Uncharacterized protein</fullName>
    </submittedName>
</protein>
<dbReference type="AlphaFoldDB" id="A0AAW0SQX6"/>
<proteinExistence type="predicted"/>
<comment type="caution">
    <text evidence="1">The sequence shown here is derived from an EMBL/GenBank/DDBJ whole genome shotgun (WGS) entry which is preliminary data.</text>
</comment>
<evidence type="ECO:0000313" key="1">
    <source>
        <dbReference type="EMBL" id="KAK8377803.1"/>
    </source>
</evidence>
<dbReference type="Proteomes" id="UP001487740">
    <property type="component" value="Unassembled WGS sequence"/>
</dbReference>
<reference evidence="1 2" key="1">
    <citation type="submission" date="2023-03" db="EMBL/GenBank/DDBJ databases">
        <title>High-quality genome of Scylla paramamosain provides insights in environmental adaptation.</title>
        <authorList>
            <person name="Zhang L."/>
        </authorList>
    </citation>
    <scope>NUCLEOTIDE SEQUENCE [LARGE SCALE GENOMIC DNA]</scope>
    <source>
        <strain evidence="1">LZ_2023a</strain>
        <tissue evidence="1">Muscle</tissue>
    </source>
</reference>
<name>A0AAW0SQX6_SCYPA</name>
<evidence type="ECO:0000313" key="2">
    <source>
        <dbReference type="Proteomes" id="UP001487740"/>
    </source>
</evidence>
<accession>A0AAW0SQX6</accession>